<organism evidence="1 2">
    <name type="scientific">Pluteus cervinus</name>
    <dbReference type="NCBI Taxonomy" id="181527"/>
    <lineage>
        <taxon>Eukaryota</taxon>
        <taxon>Fungi</taxon>
        <taxon>Dikarya</taxon>
        <taxon>Basidiomycota</taxon>
        <taxon>Agaricomycotina</taxon>
        <taxon>Agaricomycetes</taxon>
        <taxon>Agaricomycetidae</taxon>
        <taxon>Agaricales</taxon>
        <taxon>Pluteineae</taxon>
        <taxon>Pluteaceae</taxon>
        <taxon>Pluteus</taxon>
    </lineage>
</organism>
<feature type="non-terminal residue" evidence="1">
    <location>
        <position position="187"/>
    </location>
</feature>
<evidence type="ECO:0000313" key="2">
    <source>
        <dbReference type="Proteomes" id="UP000308600"/>
    </source>
</evidence>
<evidence type="ECO:0000313" key="1">
    <source>
        <dbReference type="EMBL" id="TFK63819.1"/>
    </source>
</evidence>
<keyword evidence="2" id="KW-1185">Reference proteome</keyword>
<dbReference type="EMBL" id="ML208503">
    <property type="protein sequence ID" value="TFK63819.1"/>
    <property type="molecule type" value="Genomic_DNA"/>
</dbReference>
<reference evidence="1 2" key="1">
    <citation type="journal article" date="2019" name="Nat. Ecol. Evol.">
        <title>Megaphylogeny resolves global patterns of mushroom evolution.</title>
        <authorList>
            <person name="Varga T."/>
            <person name="Krizsan K."/>
            <person name="Foldi C."/>
            <person name="Dima B."/>
            <person name="Sanchez-Garcia M."/>
            <person name="Sanchez-Ramirez S."/>
            <person name="Szollosi G.J."/>
            <person name="Szarkandi J.G."/>
            <person name="Papp V."/>
            <person name="Albert L."/>
            <person name="Andreopoulos W."/>
            <person name="Angelini C."/>
            <person name="Antonin V."/>
            <person name="Barry K.W."/>
            <person name="Bougher N.L."/>
            <person name="Buchanan P."/>
            <person name="Buyck B."/>
            <person name="Bense V."/>
            <person name="Catcheside P."/>
            <person name="Chovatia M."/>
            <person name="Cooper J."/>
            <person name="Damon W."/>
            <person name="Desjardin D."/>
            <person name="Finy P."/>
            <person name="Geml J."/>
            <person name="Haridas S."/>
            <person name="Hughes K."/>
            <person name="Justo A."/>
            <person name="Karasinski D."/>
            <person name="Kautmanova I."/>
            <person name="Kiss B."/>
            <person name="Kocsube S."/>
            <person name="Kotiranta H."/>
            <person name="LaButti K.M."/>
            <person name="Lechner B.E."/>
            <person name="Liimatainen K."/>
            <person name="Lipzen A."/>
            <person name="Lukacs Z."/>
            <person name="Mihaltcheva S."/>
            <person name="Morgado L.N."/>
            <person name="Niskanen T."/>
            <person name="Noordeloos M.E."/>
            <person name="Ohm R.A."/>
            <person name="Ortiz-Santana B."/>
            <person name="Ovrebo C."/>
            <person name="Racz N."/>
            <person name="Riley R."/>
            <person name="Savchenko A."/>
            <person name="Shiryaev A."/>
            <person name="Soop K."/>
            <person name="Spirin V."/>
            <person name="Szebenyi C."/>
            <person name="Tomsovsky M."/>
            <person name="Tulloss R.E."/>
            <person name="Uehling J."/>
            <person name="Grigoriev I.V."/>
            <person name="Vagvolgyi C."/>
            <person name="Papp T."/>
            <person name="Martin F.M."/>
            <person name="Miettinen O."/>
            <person name="Hibbett D.S."/>
            <person name="Nagy L.G."/>
        </authorList>
    </citation>
    <scope>NUCLEOTIDE SEQUENCE [LARGE SCALE GENOMIC DNA]</scope>
    <source>
        <strain evidence="1 2">NL-1719</strain>
    </source>
</reference>
<sequence length="187" mass="20947">MATSPTSPGLSSTLNSLHPENSESKPKLTGPPNLPEPWKIRTPLNNPLPKTTGQSCWEKCYRYVKEYDEDMCKAWKDEIDKLLIFAGLFSAAVTAFVVESYQWLDDSGDETVNLLSQLISIQLNGTITPVAAKSFTPSPSAIRINICWFLSLVLSLTSVLIGVLCLQWLREYERPVAVSFEDKLCYR</sequence>
<gene>
    <name evidence="1" type="ORF">BDN72DRAFT_802919</name>
</gene>
<name>A0ACD3ADY5_9AGAR</name>
<dbReference type="Proteomes" id="UP000308600">
    <property type="component" value="Unassembled WGS sequence"/>
</dbReference>
<protein>
    <submittedName>
        <fullName evidence="1">Uncharacterized protein</fullName>
    </submittedName>
</protein>
<proteinExistence type="predicted"/>
<accession>A0ACD3ADY5</accession>